<keyword evidence="4 7" id="KW-1133">Transmembrane helix</keyword>
<feature type="transmembrane region" description="Helical" evidence="7">
    <location>
        <begin position="288"/>
        <end position="312"/>
    </location>
</feature>
<feature type="transmembrane region" description="Helical" evidence="7">
    <location>
        <begin position="21"/>
        <end position="43"/>
    </location>
</feature>
<dbReference type="Pfam" id="PF02687">
    <property type="entry name" value="FtsX"/>
    <property type="match status" value="1"/>
</dbReference>
<comment type="similarity">
    <text evidence="6">Belongs to the ABC-4 integral membrane protein family.</text>
</comment>
<dbReference type="Pfam" id="PF12704">
    <property type="entry name" value="MacB_PCD"/>
    <property type="match status" value="1"/>
</dbReference>
<dbReference type="InterPro" id="IPR003838">
    <property type="entry name" value="ABC3_permease_C"/>
</dbReference>
<dbReference type="InterPro" id="IPR050250">
    <property type="entry name" value="Macrolide_Exporter_MacB"/>
</dbReference>
<evidence type="ECO:0000259" key="9">
    <source>
        <dbReference type="Pfam" id="PF12704"/>
    </source>
</evidence>
<keyword evidence="2" id="KW-1003">Cell membrane</keyword>
<evidence type="ECO:0000256" key="6">
    <source>
        <dbReference type="ARBA" id="ARBA00038076"/>
    </source>
</evidence>
<evidence type="ECO:0000256" key="4">
    <source>
        <dbReference type="ARBA" id="ARBA00022989"/>
    </source>
</evidence>
<name>A0AA86MXK9_9BACT</name>
<feature type="domain" description="ABC3 transporter permease C-terminal" evidence="8">
    <location>
        <begin position="291"/>
        <end position="404"/>
    </location>
</feature>
<feature type="transmembrane region" description="Helical" evidence="7">
    <location>
        <begin position="370"/>
        <end position="394"/>
    </location>
</feature>
<evidence type="ECO:0000256" key="7">
    <source>
        <dbReference type="SAM" id="Phobius"/>
    </source>
</evidence>
<evidence type="ECO:0000313" key="10">
    <source>
        <dbReference type="EMBL" id="CAI4030929.1"/>
    </source>
</evidence>
<dbReference type="GO" id="GO:0005886">
    <property type="term" value="C:plasma membrane"/>
    <property type="evidence" value="ECO:0007669"/>
    <property type="project" value="UniProtKB-SubCell"/>
</dbReference>
<keyword evidence="11" id="KW-1185">Reference proteome</keyword>
<dbReference type="RefSeq" id="WP_289267897.1">
    <property type="nucleotide sequence ID" value="NZ_OX365700.1"/>
</dbReference>
<keyword evidence="3 7" id="KW-0812">Transmembrane</keyword>
<reference evidence="10" key="1">
    <citation type="submission" date="2022-10" db="EMBL/GenBank/DDBJ databases">
        <authorList>
            <person name="Koch H."/>
        </authorList>
    </citation>
    <scope>NUCLEOTIDE SEQUENCE</scope>
    <source>
        <strain evidence="10">DNF</strain>
    </source>
</reference>
<dbReference type="InterPro" id="IPR025857">
    <property type="entry name" value="MacB_PCD"/>
</dbReference>
<keyword evidence="5 7" id="KW-0472">Membrane</keyword>
<protein>
    <submittedName>
        <fullName evidence="10">Fragment of ABC-type tripartite efflux pump ATP binding/membrane subunit (Part 2)</fullName>
    </submittedName>
</protein>
<evidence type="ECO:0000259" key="8">
    <source>
        <dbReference type="Pfam" id="PF02687"/>
    </source>
</evidence>
<evidence type="ECO:0000313" key="11">
    <source>
        <dbReference type="Proteomes" id="UP001179121"/>
    </source>
</evidence>
<dbReference type="Proteomes" id="UP001179121">
    <property type="component" value="Chromosome"/>
</dbReference>
<dbReference type="EMBL" id="OX365700">
    <property type="protein sequence ID" value="CAI4030929.1"/>
    <property type="molecule type" value="Genomic_DNA"/>
</dbReference>
<evidence type="ECO:0000256" key="2">
    <source>
        <dbReference type="ARBA" id="ARBA00022475"/>
    </source>
</evidence>
<accession>A0AA86MXK9</accession>
<gene>
    <name evidence="10" type="ORF">DNFV4_01361</name>
</gene>
<organism evidence="10 11">
    <name type="scientific">Nitrospira tepida</name>
    <dbReference type="NCBI Taxonomy" id="2973512"/>
    <lineage>
        <taxon>Bacteria</taxon>
        <taxon>Pseudomonadati</taxon>
        <taxon>Nitrospirota</taxon>
        <taxon>Nitrospiria</taxon>
        <taxon>Nitrospirales</taxon>
        <taxon>Nitrospiraceae</taxon>
        <taxon>Nitrospira</taxon>
    </lineage>
</organism>
<dbReference type="GO" id="GO:0022857">
    <property type="term" value="F:transmembrane transporter activity"/>
    <property type="evidence" value="ECO:0007669"/>
    <property type="project" value="TreeGrafter"/>
</dbReference>
<proteinExistence type="inferred from homology"/>
<feature type="transmembrane region" description="Helical" evidence="7">
    <location>
        <begin position="332"/>
        <end position="358"/>
    </location>
</feature>
<dbReference type="KEGG" id="nti:DNFV4_01361"/>
<comment type="subcellular location">
    <subcellularLocation>
        <location evidence="1">Cell membrane</location>
        <topology evidence="1">Multi-pass membrane protein</topology>
    </subcellularLocation>
</comment>
<evidence type="ECO:0000256" key="3">
    <source>
        <dbReference type="ARBA" id="ARBA00022692"/>
    </source>
</evidence>
<dbReference type="AlphaFoldDB" id="A0AA86MXK9"/>
<dbReference type="PANTHER" id="PTHR30572">
    <property type="entry name" value="MEMBRANE COMPONENT OF TRANSPORTER-RELATED"/>
    <property type="match status" value="1"/>
</dbReference>
<evidence type="ECO:0000256" key="5">
    <source>
        <dbReference type="ARBA" id="ARBA00023136"/>
    </source>
</evidence>
<feature type="domain" description="MacB-like periplasmic core" evidence="9">
    <location>
        <begin position="24"/>
        <end position="249"/>
    </location>
</feature>
<sequence length="411" mass="43374">MYAFLYLTIATAFRIIARNRLRAALTMLGIIIGVASVIAMASIGQGARALVQAQIATIGTNVIIVLPGTTTVGGVRAGQGAAVTLTVADALDLKKKVPLLLDTGWAKRDVLQIVSGNRNWNGPVNGISPSYLVIRDWSFAGGGPFTQADMDTAARVALLGRTVVENLFEPGEDPVGATIRIRNVPFTVVGVLAPKGQSAQGSDQDDIVFIPFTTAERKVVGTSFLGSVGALFASTVRPEDLPEAVERIREVLRGRHRLQPDQPDDFTIRTQVDIGKVQEGITATITNLLFAVASISLVVGGVGIMNILLVSVTERTREIGVRMAVGAKRGHILFQFLIEAITLSLFGGAAGILLGVLASKLATAVAGWPTVISGASILIAFCFSAAVGLFFGLYPANKASRLDPIEALRYE</sequence>
<evidence type="ECO:0000256" key="1">
    <source>
        <dbReference type="ARBA" id="ARBA00004651"/>
    </source>
</evidence>
<dbReference type="PANTHER" id="PTHR30572:SF4">
    <property type="entry name" value="ABC TRANSPORTER PERMEASE YTRF"/>
    <property type="match status" value="1"/>
</dbReference>